<dbReference type="Pfam" id="PF10006">
    <property type="entry name" value="DUF2249"/>
    <property type="match status" value="1"/>
</dbReference>
<dbReference type="RefSeq" id="WP_066168610.1">
    <property type="nucleotide sequence ID" value="NZ_CP136137.1"/>
</dbReference>
<reference evidence="2 3" key="1">
    <citation type="journal article" date="2023" name="Virus Evol.">
        <title>Computational host range prediction-The good, the bad, and the ugly.</title>
        <authorList>
            <person name="Howell A.A."/>
            <person name="Versoza C.J."/>
            <person name="Pfeifer S.P."/>
        </authorList>
    </citation>
    <scope>NUCLEOTIDE SEQUENCE [LARGE SCALE GENOMIC DNA]</scope>
    <source>
        <strain evidence="2 3">1610/1b</strain>
    </source>
</reference>
<dbReference type="Gene3D" id="2.60.120.10">
    <property type="entry name" value="Jelly Rolls"/>
    <property type="match status" value="1"/>
</dbReference>
<dbReference type="CDD" id="cd02208">
    <property type="entry name" value="cupin_RmlC-like"/>
    <property type="match status" value="1"/>
</dbReference>
<sequence length="199" mass="22106">MPDVTLDVREIEKPARHPKIFGIFDSLAVGEALILVNDHDPRHLHDEFEEKVPGGYGWEYLVREKRDYRIRISKTTEAAPARKLGNTAELTQREVDAADVAWKLDFRGRGLDSNLIRLAAEGAINTHRGGEVDVLVHVISGSGTLGTEIGPVPITAGDLLWLPHHSERSFTAGPDGLNYLTVHSHREPSLTIEPFNPNR</sequence>
<proteinExistence type="predicted"/>
<evidence type="ECO:0000313" key="2">
    <source>
        <dbReference type="EMBL" id="WYY08297.1"/>
    </source>
</evidence>
<dbReference type="InterPro" id="IPR018720">
    <property type="entry name" value="DUF2249"/>
</dbReference>
<dbReference type="Proteomes" id="UP001479933">
    <property type="component" value="Chromosome"/>
</dbReference>
<dbReference type="EMBL" id="CP136137">
    <property type="protein sequence ID" value="WYY08297.1"/>
    <property type="molecule type" value="Genomic_DNA"/>
</dbReference>
<evidence type="ECO:0000259" key="1">
    <source>
        <dbReference type="Pfam" id="PF10006"/>
    </source>
</evidence>
<dbReference type="InterPro" id="IPR011051">
    <property type="entry name" value="RmlC_Cupin_sf"/>
</dbReference>
<protein>
    <submittedName>
        <fullName evidence="2">DUF2249 domain-containing protein</fullName>
    </submittedName>
</protein>
<dbReference type="InterPro" id="IPR014710">
    <property type="entry name" value="RmlC-like_jellyroll"/>
</dbReference>
<feature type="domain" description="DUF2249" evidence="1">
    <location>
        <begin position="5"/>
        <end position="74"/>
    </location>
</feature>
<accession>A0ABZ2U3Y2</accession>
<organism evidence="2 3">
    <name type="scientific">Gordonia hydrophobica</name>
    <dbReference type="NCBI Taxonomy" id="40516"/>
    <lineage>
        <taxon>Bacteria</taxon>
        <taxon>Bacillati</taxon>
        <taxon>Actinomycetota</taxon>
        <taxon>Actinomycetes</taxon>
        <taxon>Mycobacteriales</taxon>
        <taxon>Gordoniaceae</taxon>
        <taxon>Gordonia</taxon>
    </lineage>
</organism>
<keyword evidence="3" id="KW-1185">Reference proteome</keyword>
<dbReference type="SUPFAM" id="SSF51182">
    <property type="entry name" value="RmlC-like cupins"/>
    <property type="match status" value="1"/>
</dbReference>
<evidence type="ECO:0000313" key="3">
    <source>
        <dbReference type="Proteomes" id="UP001479933"/>
    </source>
</evidence>
<name>A0ABZ2U3Y2_9ACTN</name>
<gene>
    <name evidence="2" type="ORF">RVF87_04265</name>
</gene>